<feature type="transmembrane region" description="Helical" evidence="7">
    <location>
        <begin position="183"/>
        <end position="205"/>
    </location>
</feature>
<keyword evidence="5 7" id="KW-0472">Membrane</keyword>
<feature type="region of interest" description="Disordered" evidence="6">
    <location>
        <begin position="1"/>
        <end position="24"/>
    </location>
</feature>
<sequence>MTGDQDSNVVSSTPSPQSHIEPNHNIRKVSIVEHHLHDRGYDNHAFDTPARSRKVSAQSEHAEMGPVRKKSILHIHVNNAFEKDGKFDNGSTRSGGEGGENRYKKHSTTESVHSKTSAYSKSSAYSHAHRGSSEDGGDNDSSWWYIFCLKCRSEENHPSWQPSIWPKLCPYPFCPTYRQFSRIMALVLIGVLAWCILYSIVGDVAAPPNGILYQLIILSISAHIGGWLMRLTTLPALIGMLFTGVLFQNTKIVNIDDQFSEISKVLREVALVIILIRAGLDLDPQALKRLKYAVLKIGLIPWFTEAAATAVLSKFLLKMSWSYSILLGSIIGAVSPAVVVSCLFRLRSKGYGVAKGIPTLIIAVAGIDDATSVAIYGVVKSIMFSNSSITQMILQGPVAIIGGLAFGVMWGIICNYTPEKHDPFMVPLRILLLLVGGTVTVLGSELIGYGGAGPLACVAAAFTCLICWTKQGWEIEDNPAATAFEIFWMIFEPILFGITGAQVKFSELDGEIVGVAVAILLMVILLRMLFTVLVATGSDYNMKEKIFIAFALMAKATVQAALGPVALGEITDKNSEDYDYAKKLMVVCILSIMVSAPTGAFLITISGPRLLTKTKIPVMPEGWRRSHRPSIRDISIIDEEEEREDVENGTGGIAVSCSNSFITQKNSSNKDVSKIDERKKRPSFNLQDKTTTRGTLRSNKKIEKIGLFWKTGNFGVILV</sequence>
<dbReference type="AlphaFoldDB" id="A0ABD1EL51"/>
<name>A0ABD1EL51_HYPHA</name>
<dbReference type="InterPro" id="IPR006153">
    <property type="entry name" value="Cation/H_exchanger_TM"/>
</dbReference>
<dbReference type="PANTHER" id="PTHR31102:SF1">
    <property type="entry name" value="CATION_H+ EXCHANGER DOMAIN-CONTAINING PROTEIN"/>
    <property type="match status" value="1"/>
</dbReference>
<evidence type="ECO:0000256" key="2">
    <source>
        <dbReference type="ARBA" id="ARBA00007367"/>
    </source>
</evidence>
<keyword evidence="4 7" id="KW-1133">Transmembrane helix</keyword>
<feature type="transmembrane region" description="Helical" evidence="7">
    <location>
        <begin position="512"/>
        <end position="534"/>
    </location>
</feature>
<dbReference type="InterPro" id="IPR051843">
    <property type="entry name" value="CPA1_transporter"/>
</dbReference>
<feature type="transmembrane region" description="Helical" evidence="7">
    <location>
        <begin position="236"/>
        <end position="253"/>
    </location>
</feature>
<evidence type="ECO:0000256" key="3">
    <source>
        <dbReference type="ARBA" id="ARBA00022692"/>
    </source>
</evidence>
<dbReference type="InterPro" id="IPR038770">
    <property type="entry name" value="Na+/solute_symporter_sf"/>
</dbReference>
<feature type="transmembrane region" description="Helical" evidence="7">
    <location>
        <begin position="449"/>
        <end position="468"/>
    </location>
</feature>
<evidence type="ECO:0000256" key="4">
    <source>
        <dbReference type="ARBA" id="ARBA00022989"/>
    </source>
</evidence>
<organism evidence="9 10">
    <name type="scientific">Hypothenemus hampei</name>
    <name type="common">Coffee berry borer</name>
    <dbReference type="NCBI Taxonomy" id="57062"/>
    <lineage>
        <taxon>Eukaryota</taxon>
        <taxon>Metazoa</taxon>
        <taxon>Ecdysozoa</taxon>
        <taxon>Arthropoda</taxon>
        <taxon>Hexapoda</taxon>
        <taxon>Insecta</taxon>
        <taxon>Pterygota</taxon>
        <taxon>Neoptera</taxon>
        <taxon>Endopterygota</taxon>
        <taxon>Coleoptera</taxon>
        <taxon>Polyphaga</taxon>
        <taxon>Cucujiformia</taxon>
        <taxon>Curculionidae</taxon>
        <taxon>Scolytinae</taxon>
        <taxon>Hypothenemus</taxon>
    </lineage>
</organism>
<comment type="caution">
    <text evidence="9">The sequence shown here is derived from an EMBL/GenBank/DDBJ whole genome shotgun (WGS) entry which is preliminary data.</text>
</comment>
<comment type="subcellular location">
    <subcellularLocation>
        <location evidence="1">Membrane</location>
        <topology evidence="1">Multi-pass membrane protein</topology>
    </subcellularLocation>
</comment>
<proteinExistence type="inferred from homology"/>
<dbReference type="GO" id="GO:0016020">
    <property type="term" value="C:membrane"/>
    <property type="evidence" value="ECO:0007669"/>
    <property type="project" value="UniProtKB-SubCell"/>
</dbReference>
<protein>
    <recommendedName>
        <fullName evidence="8">Cation/H+ exchanger transmembrane domain-containing protein</fullName>
    </recommendedName>
</protein>
<feature type="transmembrane region" description="Helical" evidence="7">
    <location>
        <begin position="424"/>
        <end position="443"/>
    </location>
</feature>
<evidence type="ECO:0000313" key="9">
    <source>
        <dbReference type="EMBL" id="KAL1494708.1"/>
    </source>
</evidence>
<comment type="similarity">
    <text evidence="2">Belongs to the monovalent cation:proton antiporter 1 (CPA1) transporter (TC 2.A.36) family.</text>
</comment>
<feature type="compositionally biased region" description="Polar residues" evidence="6">
    <location>
        <begin position="1"/>
        <end position="20"/>
    </location>
</feature>
<accession>A0ABD1EL51</accession>
<feature type="transmembrane region" description="Helical" evidence="7">
    <location>
        <begin position="480"/>
        <end position="500"/>
    </location>
</feature>
<dbReference type="Proteomes" id="UP001566132">
    <property type="component" value="Unassembled WGS sequence"/>
</dbReference>
<evidence type="ECO:0000256" key="5">
    <source>
        <dbReference type="ARBA" id="ARBA00023136"/>
    </source>
</evidence>
<feature type="domain" description="Cation/H+ exchanger transmembrane" evidence="8">
    <location>
        <begin position="220"/>
        <end position="597"/>
    </location>
</feature>
<reference evidence="9 10" key="1">
    <citation type="submission" date="2024-05" db="EMBL/GenBank/DDBJ databases">
        <title>Genetic variation in Jamaican populations of the coffee berry borer (Hypothenemus hampei).</title>
        <authorList>
            <person name="Errbii M."/>
            <person name="Myrie A."/>
        </authorList>
    </citation>
    <scope>NUCLEOTIDE SEQUENCE [LARGE SCALE GENOMIC DNA]</scope>
    <source>
        <strain evidence="9">JA-Hopewell-2020-01-JO</strain>
        <tissue evidence="9">Whole body</tissue>
    </source>
</reference>
<evidence type="ECO:0000313" key="10">
    <source>
        <dbReference type="Proteomes" id="UP001566132"/>
    </source>
</evidence>
<feature type="compositionally biased region" description="Polar residues" evidence="6">
    <location>
        <begin position="684"/>
        <end position="693"/>
    </location>
</feature>
<gene>
    <name evidence="9" type="ORF">ABEB36_010265</name>
</gene>
<keyword evidence="10" id="KW-1185">Reference proteome</keyword>
<feature type="transmembrane region" description="Helical" evidence="7">
    <location>
        <begin position="584"/>
        <end position="605"/>
    </location>
</feature>
<feature type="transmembrane region" description="Helical" evidence="7">
    <location>
        <begin position="398"/>
        <end position="417"/>
    </location>
</feature>
<evidence type="ECO:0000256" key="7">
    <source>
        <dbReference type="SAM" id="Phobius"/>
    </source>
</evidence>
<dbReference type="Pfam" id="PF00999">
    <property type="entry name" value="Na_H_Exchanger"/>
    <property type="match status" value="1"/>
</dbReference>
<evidence type="ECO:0000256" key="6">
    <source>
        <dbReference type="SAM" id="MobiDB-lite"/>
    </source>
</evidence>
<feature type="transmembrane region" description="Helical" evidence="7">
    <location>
        <begin position="323"/>
        <end position="344"/>
    </location>
</feature>
<feature type="transmembrane region" description="Helical" evidence="7">
    <location>
        <begin position="546"/>
        <end position="564"/>
    </location>
</feature>
<dbReference type="Gene3D" id="1.20.1530.20">
    <property type="match status" value="1"/>
</dbReference>
<feature type="region of interest" description="Disordered" evidence="6">
    <location>
        <begin position="40"/>
        <end position="65"/>
    </location>
</feature>
<dbReference type="PANTHER" id="PTHR31102">
    <property type="match status" value="1"/>
</dbReference>
<keyword evidence="3 7" id="KW-0812">Transmembrane</keyword>
<feature type="region of interest" description="Disordered" evidence="6">
    <location>
        <begin position="668"/>
        <end position="693"/>
    </location>
</feature>
<feature type="region of interest" description="Disordered" evidence="6">
    <location>
        <begin position="83"/>
        <end position="116"/>
    </location>
</feature>
<feature type="transmembrane region" description="Helical" evidence="7">
    <location>
        <begin position="294"/>
        <end position="317"/>
    </location>
</feature>
<dbReference type="EMBL" id="JBDJPC010000007">
    <property type="protein sequence ID" value="KAL1494708.1"/>
    <property type="molecule type" value="Genomic_DNA"/>
</dbReference>
<evidence type="ECO:0000259" key="8">
    <source>
        <dbReference type="Pfam" id="PF00999"/>
    </source>
</evidence>
<feature type="transmembrane region" description="Helical" evidence="7">
    <location>
        <begin position="356"/>
        <end position="378"/>
    </location>
</feature>
<evidence type="ECO:0000256" key="1">
    <source>
        <dbReference type="ARBA" id="ARBA00004141"/>
    </source>
</evidence>